<name>A0A4Z2EVL7_9TELE</name>
<proteinExistence type="predicted"/>
<evidence type="ECO:0000256" key="1">
    <source>
        <dbReference type="SAM" id="MobiDB-lite"/>
    </source>
</evidence>
<gene>
    <name evidence="2" type="ORF">EYF80_057003</name>
</gene>
<evidence type="ECO:0000313" key="2">
    <source>
        <dbReference type="EMBL" id="TNN32833.1"/>
    </source>
</evidence>
<sequence length="130" mass="14247">MSMGRLTARGDPQMFPFLTLRWRSWLWGAAGQQLADGGKPSPGRTGRMPSVREQVWGQVRGQDRGQDRVSRKGGGAKLLHESNDAAWRPRGLTSSSGGERACDVPGGAEVSPPGPEEEKEEEEEEEEEED</sequence>
<accession>A0A4Z2EVL7</accession>
<dbReference type="EMBL" id="SRLO01002476">
    <property type="protein sequence ID" value="TNN32833.1"/>
    <property type="molecule type" value="Genomic_DNA"/>
</dbReference>
<organism evidence="2 3">
    <name type="scientific">Liparis tanakae</name>
    <name type="common">Tanaka's snailfish</name>
    <dbReference type="NCBI Taxonomy" id="230148"/>
    <lineage>
        <taxon>Eukaryota</taxon>
        <taxon>Metazoa</taxon>
        <taxon>Chordata</taxon>
        <taxon>Craniata</taxon>
        <taxon>Vertebrata</taxon>
        <taxon>Euteleostomi</taxon>
        <taxon>Actinopterygii</taxon>
        <taxon>Neopterygii</taxon>
        <taxon>Teleostei</taxon>
        <taxon>Neoteleostei</taxon>
        <taxon>Acanthomorphata</taxon>
        <taxon>Eupercaria</taxon>
        <taxon>Perciformes</taxon>
        <taxon>Cottioidei</taxon>
        <taxon>Cottales</taxon>
        <taxon>Liparidae</taxon>
        <taxon>Liparis</taxon>
    </lineage>
</organism>
<feature type="region of interest" description="Disordered" evidence="1">
    <location>
        <begin position="32"/>
        <end position="130"/>
    </location>
</feature>
<feature type="compositionally biased region" description="Acidic residues" evidence="1">
    <location>
        <begin position="115"/>
        <end position="130"/>
    </location>
</feature>
<dbReference type="Proteomes" id="UP000314294">
    <property type="component" value="Unassembled WGS sequence"/>
</dbReference>
<protein>
    <submittedName>
        <fullName evidence="2">Uncharacterized protein</fullName>
    </submittedName>
</protein>
<keyword evidence="3" id="KW-1185">Reference proteome</keyword>
<reference evidence="2 3" key="1">
    <citation type="submission" date="2019-03" db="EMBL/GenBank/DDBJ databases">
        <title>First draft genome of Liparis tanakae, snailfish: a comprehensive survey of snailfish specific genes.</title>
        <authorList>
            <person name="Kim W."/>
            <person name="Song I."/>
            <person name="Jeong J.-H."/>
            <person name="Kim D."/>
            <person name="Kim S."/>
            <person name="Ryu S."/>
            <person name="Song J.Y."/>
            <person name="Lee S.K."/>
        </authorList>
    </citation>
    <scope>NUCLEOTIDE SEQUENCE [LARGE SCALE GENOMIC DNA]</scope>
    <source>
        <tissue evidence="2">Muscle</tissue>
    </source>
</reference>
<evidence type="ECO:0000313" key="3">
    <source>
        <dbReference type="Proteomes" id="UP000314294"/>
    </source>
</evidence>
<dbReference type="AlphaFoldDB" id="A0A4Z2EVL7"/>
<feature type="compositionally biased region" description="Basic and acidic residues" evidence="1">
    <location>
        <begin position="61"/>
        <end position="70"/>
    </location>
</feature>
<comment type="caution">
    <text evidence="2">The sequence shown here is derived from an EMBL/GenBank/DDBJ whole genome shotgun (WGS) entry which is preliminary data.</text>
</comment>